<feature type="domain" description="Peptidase S9 prolyl oligopeptidase catalytic" evidence="3">
    <location>
        <begin position="398"/>
        <end position="601"/>
    </location>
</feature>
<dbReference type="eggNOG" id="COG0823">
    <property type="taxonomic scope" value="Bacteria"/>
</dbReference>
<dbReference type="Pfam" id="PF07676">
    <property type="entry name" value="PD40"/>
    <property type="match status" value="1"/>
</dbReference>
<dbReference type="Pfam" id="PF00326">
    <property type="entry name" value="Peptidase_S9"/>
    <property type="match status" value="1"/>
</dbReference>
<dbReference type="Proteomes" id="UP000003448">
    <property type="component" value="Unassembled WGS sequence"/>
</dbReference>
<dbReference type="EMBL" id="CAIE01000010">
    <property type="protein sequence ID" value="CCH16118.1"/>
    <property type="molecule type" value="Genomic_DNA"/>
</dbReference>
<evidence type="ECO:0000313" key="5">
    <source>
        <dbReference type="Proteomes" id="UP000003448"/>
    </source>
</evidence>
<dbReference type="STRING" id="1150864.MILUP08_41029"/>
<dbReference type="SUPFAM" id="SSF53474">
    <property type="entry name" value="alpha/beta-Hydrolases"/>
    <property type="match status" value="1"/>
</dbReference>
<dbReference type="PANTHER" id="PTHR42776:SF27">
    <property type="entry name" value="DIPEPTIDYL PEPTIDASE FAMILY MEMBER 6"/>
    <property type="match status" value="1"/>
</dbReference>
<keyword evidence="2" id="KW-0645">Protease</keyword>
<accession>I0KX21</accession>
<gene>
    <name evidence="4" type="ORF">MILUP08_41029</name>
</gene>
<dbReference type="InterPro" id="IPR011042">
    <property type="entry name" value="6-blade_b-propeller_TolB-like"/>
</dbReference>
<dbReference type="OrthoDB" id="128799at2"/>
<dbReference type="InterPro" id="IPR011659">
    <property type="entry name" value="WD40"/>
</dbReference>
<dbReference type="eggNOG" id="COG1506">
    <property type="taxonomic scope" value="Bacteria"/>
</dbReference>
<dbReference type="PANTHER" id="PTHR42776">
    <property type="entry name" value="SERINE PEPTIDASE S9 FAMILY MEMBER"/>
    <property type="match status" value="1"/>
</dbReference>
<organism evidence="4 5">
    <name type="scientific">Micromonospora lupini str. Lupac 08</name>
    <dbReference type="NCBI Taxonomy" id="1150864"/>
    <lineage>
        <taxon>Bacteria</taxon>
        <taxon>Bacillati</taxon>
        <taxon>Actinomycetota</taxon>
        <taxon>Actinomycetes</taxon>
        <taxon>Micromonosporales</taxon>
        <taxon>Micromonosporaceae</taxon>
        <taxon>Micromonospora</taxon>
    </lineage>
</organism>
<keyword evidence="2" id="KW-0720">Serine protease</keyword>
<dbReference type="InterPro" id="IPR001375">
    <property type="entry name" value="Peptidase_S9_cat"/>
</dbReference>
<dbReference type="GO" id="GO:0006508">
    <property type="term" value="P:proteolysis"/>
    <property type="evidence" value="ECO:0007669"/>
    <property type="project" value="InterPro"/>
</dbReference>
<dbReference type="Gene3D" id="3.40.50.1820">
    <property type="entry name" value="alpha/beta hydrolase"/>
    <property type="match status" value="1"/>
</dbReference>
<keyword evidence="5" id="KW-1185">Reference proteome</keyword>
<dbReference type="EC" id="3.4.-.-" evidence="4"/>
<dbReference type="InterPro" id="IPR029058">
    <property type="entry name" value="AB_hydrolase_fold"/>
</dbReference>
<reference evidence="5" key="1">
    <citation type="journal article" date="2012" name="J. Bacteriol.">
        <title>Genome Sequence of Micromonospora lupini Lupac 08, Isolated from Root Nodules of Lupinus angustifolius.</title>
        <authorList>
            <person name="Alonso-Vega P."/>
            <person name="Normand P."/>
            <person name="Bacigalupe R."/>
            <person name="Pujic P."/>
            <person name="Lajus A."/>
            <person name="Vallenet D."/>
            <person name="Carro L."/>
            <person name="Coll P."/>
            <person name="Trujillo M.E."/>
        </authorList>
    </citation>
    <scope>NUCLEOTIDE SEQUENCE [LARGE SCALE GENOMIC DNA]</scope>
    <source>
        <strain evidence="5">Lupac 08</strain>
    </source>
</reference>
<evidence type="ECO:0000259" key="3">
    <source>
        <dbReference type="Pfam" id="PF00326"/>
    </source>
</evidence>
<name>I0KX21_9ACTN</name>
<evidence type="ECO:0000256" key="1">
    <source>
        <dbReference type="ARBA" id="ARBA00022801"/>
    </source>
</evidence>
<dbReference type="GO" id="GO:0004252">
    <property type="term" value="F:serine-type endopeptidase activity"/>
    <property type="evidence" value="ECO:0007669"/>
    <property type="project" value="TreeGrafter"/>
</dbReference>
<evidence type="ECO:0000313" key="4">
    <source>
        <dbReference type="EMBL" id="CCH16118.1"/>
    </source>
</evidence>
<dbReference type="SUPFAM" id="SSF69322">
    <property type="entry name" value="Tricorn protease domain 2"/>
    <property type="match status" value="1"/>
</dbReference>
<dbReference type="Gene3D" id="2.120.10.30">
    <property type="entry name" value="TolB, C-terminal domain"/>
    <property type="match status" value="2"/>
</dbReference>
<comment type="caution">
    <text evidence="4">The sequence shown here is derived from an EMBL/GenBank/DDBJ whole genome shotgun (WGS) entry which is preliminary data.</text>
</comment>
<dbReference type="AlphaFoldDB" id="I0KX21"/>
<sequence>MPGYRDFQSGLRFLPTLVIAPDGSQIAYVDDRNGQFNLVTQSLPDGGTRRLTASTESTVRRVAWHPGGEWLLFLADHHGNENTQLYRIAADGGDPVRLTDMPDVQFSAAEGDPFSSDGRFVAYCGNDRTPADQDVLVLDLSSGEVRRVYASGGRTYPGHWSPDGTRLTVAEWRTTNSDHLVYVASLDGAEPRSLTPRDGVATYRLGPWLRDGSGFLVLSNAGREFTGLAVMDADTGTLTWLDTPDWEVEEVALSGDGRVLVWNVNVDGFCQLRGRDLGAGTEIRMPQLPAGAATGLTVSADGRFVVLRFSTATQPWNILLIELDTGKLRWLSDARPVAADPATFVEPTLVRYPASDGRQIPGYLYRPERRASAGVLISVHGGPAWQELPVYMYDGFYQYLLAHGVGVLAPNIRGSLGYGRAYSDLVNRDWGGGDLRDLADAVTFLRTQEWVDPARIGIMGASYGGFAVLSCLSRLPELDWAAGVDLYGPSNLVTLAQAAPPTWRSLVATVIGDPEADADRLMARSPVTYADQIRSPLLVIQGANDPRVPQHESDQIVRRLRSRGVEVRYEIFADEGHGLLRRENQATAFADAGEFLVRHLGD</sequence>
<dbReference type="RefSeq" id="WP_007455755.1">
    <property type="nucleotide sequence ID" value="NZ_HF570108.1"/>
</dbReference>
<evidence type="ECO:0000256" key="2">
    <source>
        <dbReference type="ARBA" id="ARBA00022825"/>
    </source>
</evidence>
<keyword evidence="1 4" id="KW-0378">Hydrolase</keyword>
<protein>
    <submittedName>
        <fullName evidence="4">Putative acylaminoacyl-peptidase (S9 prolyl oligopeptidase active site domain protein)</fullName>
        <ecNumber evidence="4">3.4.-.-</ecNumber>
    </submittedName>
</protein>
<proteinExistence type="predicted"/>